<organism evidence="1 2">
    <name type="scientific">Corticicoccus populi</name>
    <dbReference type="NCBI Taxonomy" id="1812821"/>
    <lineage>
        <taxon>Bacteria</taxon>
        <taxon>Bacillati</taxon>
        <taxon>Bacillota</taxon>
        <taxon>Bacilli</taxon>
        <taxon>Bacillales</taxon>
        <taxon>Staphylococcaceae</taxon>
        <taxon>Corticicoccus</taxon>
    </lineage>
</organism>
<dbReference type="RefSeq" id="WP_377775804.1">
    <property type="nucleotide sequence ID" value="NZ_JBHUOQ010000005.1"/>
</dbReference>
<sequence length="48" mass="5401">MFSTDRYSAERRINEYKNIALNNAKLASKDKKAVKKSAVSKLVSIISL</sequence>
<gene>
    <name evidence="1" type="ORF">ACFSX4_13560</name>
</gene>
<reference evidence="2" key="1">
    <citation type="journal article" date="2019" name="Int. J. Syst. Evol. Microbiol.">
        <title>The Global Catalogue of Microorganisms (GCM) 10K type strain sequencing project: providing services to taxonomists for standard genome sequencing and annotation.</title>
        <authorList>
            <consortium name="The Broad Institute Genomics Platform"/>
            <consortium name="The Broad Institute Genome Sequencing Center for Infectious Disease"/>
            <person name="Wu L."/>
            <person name="Ma J."/>
        </authorList>
    </citation>
    <scope>NUCLEOTIDE SEQUENCE [LARGE SCALE GENOMIC DNA]</scope>
    <source>
        <strain evidence="2">KCTC 33575</strain>
    </source>
</reference>
<dbReference type="EMBL" id="JBHUOQ010000005">
    <property type="protein sequence ID" value="MFD2831498.1"/>
    <property type="molecule type" value="Genomic_DNA"/>
</dbReference>
<dbReference type="Proteomes" id="UP001597519">
    <property type="component" value="Unassembled WGS sequence"/>
</dbReference>
<name>A0ABW5WYV5_9STAP</name>
<accession>A0ABW5WYV5</accession>
<evidence type="ECO:0000313" key="1">
    <source>
        <dbReference type="EMBL" id="MFD2831498.1"/>
    </source>
</evidence>
<keyword evidence="2" id="KW-1185">Reference proteome</keyword>
<proteinExistence type="predicted"/>
<comment type="caution">
    <text evidence="1">The sequence shown here is derived from an EMBL/GenBank/DDBJ whole genome shotgun (WGS) entry which is preliminary data.</text>
</comment>
<protein>
    <submittedName>
        <fullName evidence="1">Uncharacterized protein</fullName>
    </submittedName>
</protein>
<evidence type="ECO:0000313" key="2">
    <source>
        <dbReference type="Proteomes" id="UP001597519"/>
    </source>
</evidence>